<dbReference type="Pfam" id="PF02738">
    <property type="entry name" value="MoCoBD_1"/>
    <property type="match status" value="1"/>
</dbReference>
<sequence length="723" mass="79283">MNRRNFLKNTGCLAIGFSLNPSFMDLPSPMVQELPESLRRNPNINAWLEVLANGQIRIFTGKLELGQGIRTAIAQVAAEELDHDVNKVEVILADTARTPDEGYTAGSGSIEQSAMAVRFAAAAARQKLLELTAQQLNTPVEQLTIKEGKISTVSGNQTVTFNQLLNGKQITDKVQAPVTLKPKEKYTLVGKAIPRSDIARMVRGEQHYIQDLRFPGMVYASIVRPPAYAATLQQLDEKGLMKAFPGVLKTVVNGSFAGIIAREEYQAIQAQRWLQQHSKWSAGAQLPAGTDLPAFLKTLPAQTEQVHETGTIAADNAGWIKAKYFRPYLMHGSIGPSCAIALYEDQQLHVWSHSQGIFPLRSALAKMLKIPEEQIHVTGMPGSGCYGHNGADDVAADVAMLAMVYPGKHIRLQWTRGDEHGWEPFGSAMVMEVAAVLDGAGKINSWQYELWSDTHSIRPGGAPNNLLAAQYMENSLTEKPGYPAGAYRNSEPYYTIPNQRVNAHIFNGPIRTSALRSLGAYGNIFAIECFMDELAEKAGKDPFTFRLQHLQDERAIAVLSKLQELIASIQPPANSGIGIAFSRYKNNASYCAVAAQVTVHPKENNIEVKKMWAVIDSGEVINIDGLKNQTEGGLIQSASWTIMEQVQFDAQRITSRDWFSYPIMRFSQVPEVEVVVLDKPTEKAMGAGEAAQGPAAAALANAVYKACGQRIRHLPLLKGMHKI</sequence>
<reference evidence="2 3" key="1">
    <citation type="submission" date="2016-04" db="EMBL/GenBank/DDBJ databases">
        <authorList>
            <person name="Chen L."/>
            <person name="Zhuang W."/>
            <person name="Wang G."/>
        </authorList>
    </citation>
    <scope>NUCLEOTIDE SEQUENCE [LARGE SCALE GENOMIC DNA]</scope>
    <source>
        <strain evidence="3">GR20</strain>
    </source>
</reference>
<dbReference type="Gene3D" id="3.30.365.10">
    <property type="entry name" value="Aldehyde oxidase/xanthine dehydrogenase, molybdopterin binding domain"/>
    <property type="match status" value="4"/>
</dbReference>
<evidence type="ECO:0000259" key="1">
    <source>
        <dbReference type="SMART" id="SM01008"/>
    </source>
</evidence>
<dbReference type="PANTHER" id="PTHR47495:SF1">
    <property type="entry name" value="BLL3820 PROTEIN"/>
    <property type="match status" value="1"/>
</dbReference>
<dbReference type="EMBL" id="LWBO01000012">
    <property type="protein sequence ID" value="OQP48789.1"/>
    <property type="molecule type" value="Genomic_DNA"/>
</dbReference>
<dbReference type="SUPFAM" id="SSF56003">
    <property type="entry name" value="Molybdenum cofactor-binding domain"/>
    <property type="match status" value="2"/>
</dbReference>
<protein>
    <submittedName>
        <fullName evidence="2">Aldehyde dehydrogenase</fullName>
    </submittedName>
</protein>
<gene>
    <name evidence="2" type="ORF">A4D02_08790</name>
</gene>
<dbReference type="InterPro" id="IPR037165">
    <property type="entry name" value="AldOxase/xan_DH_Mopterin-bd_sf"/>
</dbReference>
<evidence type="ECO:0000313" key="2">
    <source>
        <dbReference type="EMBL" id="OQP48789.1"/>
    </source>
</evidence>
<dbReference type="SMART" id="SM01008">
    <property type="entry name" value="Ald_Xan_dh_C"/>
    <property type="match status" value="1"/>
</dbReference>
<dbReference type="Proteomes" id="UP000192277">
    <property type="component" value="Unassembled WGS sequence"/>
</dbReference>
<dbReference type="PANTHER" id="PTHR47495">
    <property type="entry name" value="ALDEHYDE DEHYDROGENASE"/>
    <property type="match status" value="1"/>
</dbReference>
<dbReference type="InterPro" id="IPR012368">
    <property type="entry name" value="OxRdtase_Mopterin-bd_su_IorB"/>
</dbReference>
<dbReference type="InterPro" id="IPR052516">
    <property type="entry name" value="N-heterocyclic_Hydroxylase"/>
</dbReference>
<feature type="domain" description="Aldehyde oxidase/xanthine dehydrogenase a/b hammerhead" evidence="1">
    <location>
        <begin position="203"/>
        <end position="284"/>
    </location>
</feature>
<accession>A0ABX3NWY9</accession>
<evidence type="ECO:0000313" key="3">
    <source>
        <dbReference type="Proteomes" id="UP000192277"/>
    </source>
</evidence>
<dbReference type="InterPro" id="IPR008274">
    <property type="entry name" value="AldOxase/xan_DH_MoCoBD1"/>
</dbReference>
<comment type="caution">
    <text evidence="2">The sequence shown here is derived from an EMBL/GenBank/DDBJ whole genome shotgun (WGS) entry which is preliminary data.</text>
</comment>
<dbReference type="InterPro" id="IPR000674">
    <property type="entry name" value="Ald_Oxase/Xan_DH_a/b"/>
</dbReference>
<dbReference type="InterPro" id="IPR046867">
    <property type="entry name" value="AldOxase/xan_DH_MoCoBD2"/>
</dbReference>
<dbReference type="PIRSF" id="PIRSF036389">
    <property type="entry name" value="IOR_B"/>
    <property type="match status" value="1"/>
</dbReference>
<keyword evidence="3" id="KW-1185">Reference proteome</keyword>
<proteinExistence type="predicted"/>
<dbReference type="Gene3D" id="3.90.1170.50">
    <property type="entry name" value="Aldehyde oxidase/xanthine dehydrogenase, a/b hammerhead"/>
    <property type="match status" value="1"/>
</dbReference>
<dbReference type="Pfam" id="PF20256">
    <property type="entry name" value="MoCoBD_2"/>
    <property type="match status" value="2"/>
</dbReference>
<organism evidence="2 3">
    <name type="scientific">Niastella koreensis</name>
    <dbReference type="NCBI Taxonomy" id="354356"/>
    <lineage>
        <taxon>Bacteria</taxon>
        <taxon>Pseudomonadati</taxon>
        <taxon>Bacteroidota</taxon>
        <taxon>Chitinophagia</taxon>
        <taxon>Chitinophagales</taxon>
        <taxon>Chitinophagaceae</taxon>
        <taxon>Niastella</taxon>
    </lineage>
</organism>
<dbReference type="RefSeq" id="WP_014222012.1">
    <property type="nucleotide sequence ID" value="NZ_LWBO01000012.1"/>
</dbReference>
<name>A0ABX3NWY9_9BACT</name>